<dbReference type="PANTHER" id="PTHR20883:SF48">
    <property type="entry name" value="ECTOINE DIOXYGENASE"/>
    <property type="match status" value="1"/>
</dbReference>
<dbReference type="Gene3D" id="2.60.120.620">
    <property type="entry name" value="q2cbj1_9rhob like domain"/>
    <property type="match status" value="1"/>
</dbReference>
<reference evidence="1" key="1">
    <citation type="submission" date="2024-07" db="EMBL/GenBank/DDBJ databases">
        <authorList>
            <person name="Yu S.T."/>
        </authorList>
    </citation>
    <scope>NUCLEOTIDE SEQUENCE</scope>
    <source>
        <strain evidence="1">R39</strain>
        <plasmid evidence="1">unnamed1</plasmid>
    </source>
</reference>
<evidence type="ECO:0000313" key="1">
    <source>
        <dbReference type="EMBL" id="XDQ50128.1"/>
    </source>
</evidence>
<keyword evidence="1" id="KW-0614">Plasmid</keyword>
<dbReference type="Pfam" id="PF05721">
    <property type="entry name" value="PhyH"/>
    <property type="match status" value="1"/>
</dbReference>
<sequence>MPHDDILPDAAEISFYREHGWYASRKIFTEGEIEAASEAVHAFYDGHRDRPLPPQLKLEPFQNWTPGMDSGRLRSNDHIVMQSDVIREFALKPLVGEVAGILAQTDEVRLFNSSLVYKPPTNAEVSAQVGWHVDRAYWQTCTSEKMLTAWIPLHDCDENMGTITMVDGSHRWAESESLGKLRNGRTFATDDVESLEWRLRKAGHSFVTNPIKLRKGEVSFHHCLTFHGSGPNRSTNPRISIIVHLQDSENEYRPAFTDDGIPISYHADAMCRKSQIGYPDYTDPDVFPVLWQAASVSAPA</sequence>
<keyword evidence="1" id="KW-0560">Oxidoreductase</keyword>
<proteinExistence type="predicted"/>
<dbReference type="AlphaFoldDB" id="A0AB39R2Q4"/>
<dbReference type="InterPro" id="IPR008775">
    <property type="entry name" value="Phytyl_CoA_dOase-like"/>
</dbReference>
<dbReference type="EMBL" id="CP163442">
    <property type="protein sequence ID" value="XDQ50128.1"/>
    <property type="molecule type" value="Genomic_DNA"/>
</dbReference>
<dbReference type="GO" id="GO:0016706">
    <property type="term" value="F:2-oxoglutarate-dependent dioxygenase activity"/>
    <property type="evidence" value="ECO:0007669"/>
    <property type="project" value="UniProtKB-ARBA"/>
</dbReference>
<keyword evidence="1" id="KW-0223">Dioxygenase</keyword>
<dbReference type="GO" id="GO:0005506">
    <property type="term" value="F:iron ion binding"/>
    <property type="evidence" value="ECO:0007669"/>
    <property type="project" value="UniProtKB-ARBA"/>
</dbReference>
<protein>
    <submittedName>
        <fullName evidence="1">Phytanoyl-CoA dioxygenase family protein</fullName>
    </submittedName>
</protein>
<gene>
    <name evidence="1" type="ORF">AB5J52_49475</name>
</gene>
<geneLocation type="plasmid" evidence="1">
    <name>unnamed1</name>
</geneLocation>
<dbReference type="PANTHER" id="PTHR20883">
    <property type="entry name" value="PHYTANOYL-COA DIOXYGENASE DOMAIN CONTAINING 1"/>
    <property type="match status" value="1"/>
</dbReference>
<organism evidence="1">
    <name type="scientific">Streptomyces sp. R39</name>
    <dbReference type="NCBI Taxonomy" id="3238631"/>
    <lineage>
        <taxon>Bacteria</taxon>
        <taxon>Bacillati</taxon>
        <taxon>Actinomycetota</taxon>
        <taxon>Actinomycetes</taxon>
        <taxon>Kitasatosporales</taxon>
        <taxon>Streptomycetaceae</taxon>
        <taxon>Streptomyces</taxon>
    </lineage>
</organism>
<accession>A0AB39R2Q4</accession>
<name>A0AB39R2Q4_9ACTN</name>
<dbReference type="RefSeq" id="WP_369228649.1">
    <property type="nucleotide sequence ID" value="NZ_CP163442.1"/>
</dbReference>
<dbReference type="SUPFAM" id="SSF51197">
    <property type="entry name" value="Clavaminate synthase-like"/>
    <property type="match status" value="1"/>
</dbReference>